<dbReference type="AlphaFoldDB" id="A0A024GGX9"/>
<dbReference type="EMBL" id="CAIX01000102">
    <property type="protein sequence ID" value="CCI45600.1"/>
    <property type="molecule type" value="Genomic_DNA"/>
</dbReference>
<gene>
    <name evidence="1" type="ORF">BN9_064970</name>
</gene>
<reference evidence="1 2" key="1">
    <citation type="submission" date="2012-05" db="EMBL/GenBank/DDBJ databases">
        <title>Recombination and specialization in a pathogen metapopulation.</title>
        <authorList>
            <person name="Gardiner A."/>
            <person name="Kemen E."/>
            <person name="Schultz-Larsen T."/>
            <person name="MacLean D."/>
            <person name="Van Oosterhout C."/>
            <person name="Jones J.D.G."/>
        </authorList>
    </citation>
    <scope>NUCLEOTIDE SEQUENCE [LARGE SCALE GENOMIC DNA]</scope>
    <source>
        <strain evidence="1 2">Ac Nc2</strain>
    </source>
</reference>
<dbReference type="Proteomes" id="UP000053237">
    <property type="component" value="Unassembled WGS sequence"/>
</dbReference>
<comment type="caution">
    <text evidence="1">The sequence shown here is derived from an EMBL/GenBank/DDBJ whole genome shotgun (WGS) entry which is preliminary data.</text>
</comment>
<keyword evidence="2" id="KW-1185">Reference proteome</keyword>
<protein>
    <submittedName>
        <fullName evidence="1">Uncharacterized protein</fullName>
    </submittedName>
</protein>
<dbReference type="InParanoid" id="A0A024GGX9"/>
<name>A0A024GGX9_9STRA</name>
<proteinExistence type="predicted"/>
<evidence type="ECO:0000313" key="1">
    <source>
        <dbReference type="EMBL" id="CCI45600.1"/>
    </source>
</evidence>
<evidence type="ECO:0000313" key="2">
    <source>
        <dbReference type="Proteomes" id="UP000053237"/>
    </source>
</evidence>
<sequence length="107" mass="12420">MALLVPYWTTEISFDSQLCYCIEKFAKIDKRASKFHFKCHLIYHRASRLLYQLYLPASQRSRTINVLTIRYPRALSIVSSSISGILECSCHSNRRFITRASSRGTIN</sequence>
<accession>A0A024GGX9</accession>
<organism evidence="1 2">
    <name type="scientific">Albugo candida</name>
    <dbReference type="NCBI Taxonomy" id="65357"/>
    <lineage>
        <taxon>Eukaryota</taxon>
        <taxon>Sar</taxon>
        <taxon>Stramenopiles</taxon>
        <taxon>Oomycota</taxon>
        <taxon>Peronosporomycetes</taxon>
        <taxon>Albuginales</taxon>
        <taxon>Albuginaceae</taxon>
        <taxon>Albugo</taxon>
    </lineage>
</organism>